<sequence length="159" mass="17992">MAANEAYDLSLFEQRAKKERVQLKKLPSVKRQPRLQVAAMLAGRLIVALLVGAIISVSIYNRAILTETVNSITNANKELAKLQSEQTRLTMELDEKVSIKNIEEYATNQLGLSRMDKYQTTYIALAGSDQIAEQVKTEEKPKLSLNINDLFYKLVEYIN</sequence>
<dbReference type="AlphaFoldDB" id="A0A1G9VIY2"/>
<dbReference type="Proteomes" id="UP000199182">
    <property type="component" value="Unassembled WGS sequence"/>
</dbReference>
<dbReference type="EMBL" id="FNID01000004">
    <property type="protein sequence ID" value="SDM72070.1"/>
    <property type="molecule type" value="Genomic_DNA"/>
</dbReference>
<dbReference type="STRING" id="258515.SAMN05192585_10419"/>
<evidence type="ECO:0000256" key="2">
    <source>
        <dbReference type="SAM" id="Phobius"/>
    </source>
</evidence>
<evidence type="ECO:0008006" key="5">
    <source>
        <dbReference type="Google" id="ProtNLM"/>
    </source>
</evidence>
<reference evidence="3 4" key="1">
    <citation type="submission" date="2016-10" db="EMBL/GenBank/DDBJ databases">
        <authorList>
            <person name="de Groot N.N."/>
        </authorList>
    </citation>
    <scope>NUCLEOTIDE SEQUENCE [LARGE SCALE GENOMIC DNA]</scope>
    <source>
        <strain evidence="3 4">CGMCC 1.5012</strain>
    </source>
</reference>
<accession>A0A1G9VIY2</accession>
<keyword evidence="2" id="KW-0812">Transmembrane</keyword>
<gene>
    <name evidence="3" type="ORF">SAMN05192585_10419</name>
</gene>
<proteinExistence type="predicted"/>
<feature type="coiled-coil region" evidence="1">
    <location>
        <begin position="65"/>
        <end position="92"/>
    </location>
</feature>
<keyword evidence="2" id="KW-1133">Transmembrane helix</keyword>
<feature type="transmembrane region" description="Helical" evidence="2">
    <location>
        <begin position="37"/>
        <end position="60"/>
    </location>
</feature>
<evidence type="ECO:0000313" key="4">
    <source>
        <dbReference type="Proteomes" id="UP000199182"/>
    </source>
</evidence>
<protein>
    <recommendedName>
        <fullName evidence="5">Cell division protein FtsL</fullName>
    </recommendedName>
</protein>
<organism evidence="3 4">
    <name type="scientific">Acetanaerobacterium elongatum</name>
    <dbReference type="NCBI Taxonomy" id="258515"/>
    <lineage>
        <taxon>Bacteria</taxon>
        <taxon>Bacillati</taxon>
        <taxon>Bacillota</taxon>
        <taxon>Clostridia</taxon>
        <taxon>Eubacteriales</taxon>
        <taxon>Oscillospiraceae</taxon>
        <taxon>Acetanaerobacterium</taxon>
    </lineage>
</organism>
<keyword evidence="2" id="KW-0472">Membrane</keyword>
<evidence type="ECO:0000256" key="1">
    <source>
        <dbReference type="SAM" id="Coils"/>
    </source>
</evidence>
<keyword evidence="4" id="KW-1185">Reference proteome</keyword>
<keyword evidence="1" id="KW-0175">Coiled coil</keyword>
<evidence type="ECO:0000313" key="3">
    <source>
        <dbReference type="EMBL" id="SDM72070.1"/>
    </source>
</evidence>
<name>A0A1G9VIY2_9FIRM</name>